<evidence type="ECO:0000256" key="1">
    <source>
        <dbReference type="SAM" id="MobiDB-lite"/>
    </source>
</evidence>
<dbReference type="SMART" id="SM00507">
    <property type="entry name" value="HNHc"/>
    <property type="match status" value="1"/>
</dbReference>
<evidence type="ECO:0000313" key="3">
    <source>
        <dbReference type="EMBL" id="MFC3628261.1"/>
    </source>
</evidence>
<dbReference type="InterPro" id="IPR003615">
    <property type="entry name" value="HNH_nuc"/>
</dbReference>
<dbReference type="InterPro" id="IPR002711">
    <property type="entry name" value="HNH"/>
</dbReference>
<keyword evidence="3" id="KW-0540">Nuclease</keyword>
<dbReference type="Gene3D" id="1.10.30.50">
    <property type="match status" value="1"/>
</dbReference>
<gene>
    <name evidence="3" type="ORF">ACFOM8_02245</name>
</gene>
<dbReference type="GO" id="GO:0004519">
    <property type="term" value="F:endonuclease activity"/>
    <property type="evidence" value="ECO:0007669"/>
    <property type="project" value="UniProtKB-KW"/>
</dbReference>
<evidence type="ECO:0000259" key="2">
    <source>
        <dbReference type="SMART" id="SM00507"/>
    </source>
</evidence>
<organism evidence="3 4">
    <name type="scientific">Paracoccus angustae</name>
    <dbReference type="NCBI Taxonomy" id="1671480"/>
    <lineage>
        <taxon>Bacteria</taxon>
        <taxon>Pseudomonadati</taxon>
        <taxon>Pseudomonadota</taxon>
        <taxon>Alphaproteobacteria</taxon>
        <taxon>Rhodobacterales</taxon>
        <taxon>Paracoccaceae</taxon>
        <taxon>Paracoccus</taxon>
    </lineage>
</organism>
<evidence type="ECO:0000313" key="4">
    <source>
        <dbReference type="Proteomes" id="UP001595539"/>
    </source>
</evidence>
<keyword evidence="3" id="KW-0378">Hydrolase</keyword>
<dbReference type="Proteomes" id="UP001595539">
    <property type="component" value="Unassembled WGS sequence"/>
</dbReference>
<reference evidence="4" key="1">
    <citation type="journal article" date="2019" name="Int. J. Syst. Evol. Microbiol.">
        <title>The Global Catalogue of Microorganisms (GCM) 10K type strain sequencing project: providing services to taxonomists for standard genome sequencing and annotation.</title>
        <authorList>
            <consortium name="The Broad Institute Genomics Platform"/>
            <consortium name="The Broad Institute Genome Sequencing Center for Infectious Disease"/>
            <person name="Wu L."/>
            <person name="Ma J."/>
        </authorList>
    </citation>
    <scope>NUCLEOTIDE SEQUENCE [LARGE SCALE GENOMIC DNA]</scope>
    <source>
        <strain evidence="4">KCTC 42473</strain>
    </source>
</reference>
<proteinExistence type="predicted"/>
<sequence>MSRAVDEWIGKTDDAAIPPRVRLRIFEAHGGICHLTGRKIRAGDKWDCDHIIALCNGGEHRESNLAPAIREAHRAKTAEDVAQRAKDDRVRKKHLGIWKPKSVMAGSKASKWKKPLHGPAVPR</sequence>
<feature type="region of interest" description="Disordered" evidence="1">
    <location>
        <begin position="104"/>
        <end position="123"/>
    </location>
</feature>
<comment type="caution">
    <text evidence="3">The sequence shown here is derived from an EMBL/GenBank/DDBJ whole genome shotgun (WGS) entry which is preliminary data.</text>
</comment>
<dbReference type="Pfam" id="PF01844">
    <property type="entry name" value="HNH"/>
    <property type="match status" value="1"/>
</dbReference>
<dbReference type="CDD" id="cd00085">
    <property type="entry name" value="HNHc"/>
    <property type="match status" value="1"/>
</dbReference>
<name>A0ABV7TZP8_9RHOB</name>
<feature type="domain" description="HNH nuclease" evidence="2">
    <location>
        <begin position="20"/>
        <end position="74"/>
    </location>
</feature>
<dbReference type="RefSeq" id="WP_377758905.1">
    <property type="nucleotide sequence ID" value="NZ_JBHRXY010000001.1"/>
</dbReference>
<protein>
    <submittedName>
        <fullName evidence="3">HNH endonuclease</fullName>
    </submittedName>
</protein>
<dbReference type="EMBL" id="JBHRXY010000001">
    <property type="protein sequence ID" value="MFC3628261.1"/>
    <property type="molecule type" value="Genomic_DNA"/>
</dbReference>
<keyword evidence="3" id="KW-0255">Endonuclease</keyword>
<keyword evidence="4" id="KW-1185">Reference proteome</keyword>
<accession>A0ABV7TZP8</accession>